<protein>
    <recommendedName>
        <fullName evidence="3">PH domain-containing protein</fullName>
    </recommendedName>
</protein>
<evidence type="ECO:0000313" key="1">
    <source>
        <dbReference type="EMBL" id="CAC5416313.1"/>
    </source>
</evidence>
<proteinExistence type="predicted"/>
<gene>
    <name evidence="1" type="ORF">MCOR_48948</name>
</gene>
<dbReference type="EMBL" id="CACVKT020008626">
    <property type="protein sequence ID" value="CAC5416313.1"/>
    <property type="molecule type" value="Genomic_DNA"/>
</dbReference>
<evidence type="ECO:0000313" key="2">
    <source>
        <dbReference type="Proteomes" id="UP000507470"/>
    </source>
</evidence>
<reference evidence="1 2" key="1">
    <citation type="submission" date="2020-06" db="EMBL/GenBank/DDBJ databases">
        <authorList>
            <person name="Li R."/>
            <person name="Bekaert M."/>
        </authorList>
    </citation>
    <scope>NUCLEOTIDE SEQUENCE [LARGE SCALE GENOMIC DNA]</scope>
    <source>
        <strain evidence="2">wild</strain>
    </source>
</reference>
<organism evidence="1 2">
    <name type="scientific">Mytilus coruscus</name>
    <name type="common">Sea mussel</name>
    <dbReference type="NCBI Taxonomy" id="42192"/>
    <lineage>
        <taxon>Eukaryota</taxon>
        <taxon>Metazoa</taxon>
        <taxon>Spiralia</taxon>
        <taxon>Lophotrochozoa</taxon>
        <taxon>Mollusca</taxon>
        <taxon>Bivalvia</taxon>
        <taxon>Autobranchia</taxon>
        <taxon>Pteriomorphia</taxon>
        <taxon>Mytilida</taxon>
        <taxon>Mytiloidea</taxon>
        <taxon>Mytilidae</taxon>
        <taxon>Mytilinae</taxon>
        <taxon>Mytilus</taxon>
    </lineage>
</organism>
<accession>A0A6J8E8H9</accession>
<dbReference type="Proteomes" id="UP000507470">
    <property type="component" value="Unassembled WGS sequence"/>
</dbReference>
<evidence type="ECO:0008006" key="3">
    <source>
        <dbReference type="Google" id="ProtNLM"/>
    </source>
</evidence>
<dbReference type="OrthoDB" id="10051380at2759"/>
<keyword evidence="2" id="KW-1185">Reference proteome</keyword>
<name>A0A6J8E8H9_MYTCO</name>
<sequence length="419" mass="48434">MNYTKLEYTVKSIGFTGQSAIQHFSTNLATFEVKQNVNGTHSCHLWCSFKGKTLNFYKFEKSSVVNECRICISENVKKNLTFDKYSQDDTLILTIECGIKYELKSCDNSLQDWFDILELYNNKSSPRTKTTKEYYKCDQFSLPMLVNVTTPKAKPEPCNPEDLKLPNIYDPRPFVLETKRNETIFPCKERWEGFKNFKRTDKEGKTVMISRSRILGDIAPGSHNLRDLMPIIDLPPLKPKHTVVKNIKWMSKKLSENKHSSGKLIFPPSFDEQIATENATSEFLAYYGCGFADMSSETVTLPFRHCIQDFTYKKNYLEDFVLNSGAGIEKHNFFHLDCPVEDDSGFFILGEIYNEDEIHLTAFKIPLRHTLYVPGGCIHSNDYLKGTWRTMLSDESDIDHVLLTKKSKEGVHQFHFKFK</sequence>
<dbReference type="AlphaFoldDB" id="A0A6J8E8H9"/>